<evidence type="ECO:0000313" key="4">
    <source>
        <dbReference type="EMBL" id="PMP65029.1"/>
    </source>
</evidence>
<evidence type="ECO:0000259" key="3">
    <source>
        <dbReference type="Pfam" id="PF18133"/>
    </source>
</evidence>
<dbReference type="InterPro" id="IPR041606">
    <property type="entry name" value="HydF_dimer"/>
</dbReference>
<feature type="domain" description="G" evidence="1">
    <location>
        <begin position="11"/>
        <end position="126"/>
    </location>
</feature>
<name>A0A2N7PLT7_9BACT</name>
<dbReference type="InterPro" id="IPR023873">
    <property type="entry name" value="FeFe-hyd_GTPase_HydF"/>
</dbReference>
<dbReference type="AlphaFoldDB" id="A0A2N7PLT7"/>
<protein>
    <submittedName>
        <fullName evidence="4">[FeFe] hydrogenase H-cluster maturation GTPase HydF</fullName>
    </submittedName>
</protein>
<dbReference type="GO" id="GO:0002098">
    <property type="term" value="P:tRNA wobble uridine modification"/>
    <property type="evidence" value="ECO:0007669"/>
    <property type="project" value="TreeGrafter"/>
</dbReference>
<proteinExistence type="predicted"/>
<dbReference type="Gene3D" id="3.40.50.11420">
    <property type="match status" value="1"/>
</dbReference>
<dbReference type="InterPro" id="IPR040644">
    <property type="entry name" value="HydF_tetramer"/>
</dbReference>
<dbReference type="Gene3D" id="3.40.50.11410">
    <property type="match status" value="1"/>
</dbReference>
<dbReference type="Proteomes" id="UP000235460">
    <property type="component" value="Unassembled WGS sequence"/>
</dbReference>
<evidence type="ECO:0000259" key="2">
    <source>
        <dbReference type="Pfam" id="PF18128"/>
    </source>
</evidence>
<dbReference type="GO" id="GO:0005525">
    <property type="term" value="F:GTP binding"/>
    <property type="evidence" value="ECO:0007669"/>
    <property type="project" value="InterPro"/>
</dbReference>
<feature type="domain" description="Hydrogen maturase F dimerization" evidence="2">
    <location>
        <begin position="173"/>
        <end position="271"/>
    </location>
</feature>
<dbReference type="InterPro" id="IPR027417">
    <property type="entry name" value="P-loop_NTPase"/>
</dbReference>
<dbReference type="Pfam" id="PF18128">
    <property type="entry name" value="HydF_dimer"/>
    <property type="match status" value="1"/>
</dbReference>
<dbReference type="Pfam" id="PF18133">
    <property type="entry name" value="HydF_tetramer"/>
    <property type="match status" value="1"/>
</dbReference>
<dbReference type="SUPFAM" id="SSF52540">
    <property type="entry name" value="P-loop containing nucleoside triphosphate hydrolases"/>
    <property type="match status" value="1"/>
</dbReference>
<sequence>MNIVPKGQRLHIALFGRRNVGKSSLINALTGQELAIVSDIPGTTTDPVAKAMEILPLGPVIIIDTAGIDDVGLLGELRKKKSYEVMSKTDLILLVIDPSQGIGEFEEEVIKRAEETNTPVIYVINKIDLYPQAKNGNFPEPKVFVSALTGEGIDELKQAIIKYAPKDWTLPTIVGDLINPGDVVICVIPVDKAAPKGRLILPQQMVIRDIIDNEAMALVVKDRELSYAFRYLDKKPSLVITDASVYTKVSADTPPDIRLTSFSILFARYKGDLQTLVEGVLAVKNLKPGEKVLIAEACTHHPIEDDIGRVKIPRWLRAQVGGELEIEVKAGGGPLPENLKEYKLIVHCGACMLNRKEMLSRIMQARRAKVPIVNYGVLLAHMHGILRRALSPFPHLQALVSSEYKSYEKKAEILKCIRNFLYQRVQIS</sequence>
<dbReference type="InterPro" id="IPR005225">
    <property type="entry name" value="Small_GTP-bd"/>
</dbReference>
<comment type="caution">
    <text evidence="4">The sequence shown here is derived from an EMBL/GenBank/DDBJ whole genome shotgun (WGS) entry which is preliminary data.</text>
</comment>
<dbReference type="PANTHER" id="PTHR42714">
    <property type="entry name" value="TRNA MODIFICATION GTPASE GTPBP3"/>
    <property type="match status" value="1"/>
</dbReference>
<gene>
    <name evidence="4" type="primary">hydF</name>
    <name evidence="4" type="ORF">C0190_07170</name>
</gene>
<feature type="domain" description="Hydrogen maturase F tetramerization" evidence="3">
    <location>
        <begin position="275"/>
        <end position="392"/>
    </location>
</feature>
<dbReference type="NCBIfam" id="TIGR00231">
    <property type="entry name" value="small_GTP"/>
    <property type="match status" value="1"/>
</dbReference>
<evidence type="ECO:0000313" key="5">
    <source>
        <dbReference type="Proteomes" id="UP000235460"/>
    </source>
</evidence>
<dbReference type="GO" id="GO:0030488">
    <property type="term" value="P:tRNA methylation"/>
    <property type="evidence" value="ECO:0007669"/>
    <property type="project" value="TreeGrafter"/>
</dbReference>
<dbReference type="EMBL" id="PNIK01000105">
    <property type="protein sequence ID" value="PMP65029.1"/>
    <property type="molecule type" value="Genomic_DNA"/>
</dbReference>
<dbReference type="Pfam" id="PF01926">
    <property type="entry name" value="MMR_HSR1"/>
    <property type="match status" value="1"/>
</dbReference>
<evidence type="ECO:0000259" key="1">
    <source>
        <dbReference type="Pfam" id="PF01926"/>
    </source>
</evidence>
<dbReference type="Gene3D" id="3.40.50.300">
    <property type="entry name" value="P-loop containing nucleotide triphosphate hydrolases"/>
    <property type="match status" value="1"/>
</dbReference>
<dbReference type="InterPro" id="IPR006073">
    <property type="entry name" value="GTP-bd"/>
</dbReference>
<organism evidence="4 5">
    <name type="scientific">Thermodesulfobacterium geofontis</name>
    <dbReference type="NCBI Taxonomy" id="1295609"/>
    <lineage>
        <taxon>Bacteria</taxon>
        <taxon>Pseudomonadati</taxon>
        <taxon>Thermodesulfobacteriota</taxon>
        <taxon>Thermodesulfobacteria</taxon>
        <taxon>Thermodesulfobacteriales</taxon>
        <taxon>Thermodesulfobacteriaceae</taxon>
        <taxon>Thermodesulfobacterium</taxon>
    </lineage>
</organism>
<dbReference type="CDD" id="cd00880">
    <property type="entry name" value="Era_like"/>
    <property type="match status" value="1"/>
</dbReference>
<dbReference type="PANTHER" id="PTHR42714:SF6">
    <property type="entry name" value="TRANSLATION INITIATION FACTOR IF-2"/>
    <property type="match status" value="1"/>
</dbReference>
<dbReference type="GO" id="GO:0005737">
    <property type="term" value="C:cytoplasm"/>
    <property type="evidence" value="ECO:0007669"/>
    <property type="project" value="TreeGrafter"/>
</dbReference>
<reference evidence="4 5" key="1">
    <citation type="submission" date="2018-01" db="EMBL/GenBank/DDBJ databases">
        <title>Metagenomic assembled genomes from two thermal pools in the Uzon Caldera, Kamchatka, Russia.</title>
        <authorList>
            <person name="Wilkins L."/>
            <person name="Ettinger C."/>
        </authorList>
    </citation>
    <scope>NUCLEOTIDE SEQUENCE [LARGE SCALE GENOMIC DNA]</scope>
    <source>
        <strain evidence="4">ZAV-08</strain>
    </source>
</reference>
<dbReference type="NCBIfam" id="TIGR03918">
    <property type="entry name" value="GTP_HydF"/>
    <property type="match status" value="1"/>
</dbReference>
<accession>A0A2N7PLT7</accession>